<proteinExistence type="predicted"/>
<dbReference type="EMBL" id="LAVV01002198">
    <property type="protein sequence ID" value="KNZ63024.1"/>
    <property type="molecule type" value="Genomic_DNA"/>
</dbReference>
<dbReference type="STRING" id="27349.A0A0L6VQR2"/>
<feature type="domain" description="CxC1-like cysteine cluster associated with KDZ transposases" evidence="1">
    <location>
        <begin position="77"/>
        <end position="155"/>
    </location>
</feature>
<protein>
    <recommendedName>
        <fullName evidence="1">CxC1-like cysteine cluster associated with KDZ transposases domain-containing protein</fullName>
    </recommendedName>
</protein>
<evidence type="ECO:0000313" key="2">
    <source>
        <dbReference type="EMBL" id="KNZ63024.1"/>
    </source>
</evidence>
<dbReference type="Proteomes" id="UP000037035">
    <property type="component" value="Unassembled WGS sequence"/>
</dbReference>
<name>A0A0L6VQR2_9BASI</name>
<sequence>MTTSICSGFSEKGYFNFNYSSGKSEWVDDQPQLSEETRDSIFRIRSYNEHLLKKQRQHRWINLITLLLPTYLHFNSCEVALVDLMGMPTKSVRFCSCMPDTVFLLRQGYIASTPVFPQTAFSVRLLNFNDLLWNLCNAHTTPFAEVIRRWNESWSMKLLARNSNKVISWLILDAPRELRRNLGGSIDAYHYLIRTQQKMIETVTSPHPQDHLAQWRCPGCFGRPPPDSLGDRKIFICLDGNFHMNARKKVTWHFKHLCYL</sequence>
<evidence type="ECO:0000313" key="3">
    <source>
        <dbReference type="Proteomes" id="UP000037035"/>
    </source>
</evidence>
<dbReference type="PANTHER" id="PTHR33096:SF1">
    <property type="entry name" value="CXC1-LIKE CYSTEINE CLUSTER ASSOCIATED WITH KDZ TRANSPOSASES DOMAIN-CONTAINING PROTEIN"/>
    <property type="match status" value="1"/>
</dbReference>
<dbReference type="Pfam" id="PF18802">
    <property type="entry name" value="CxC1"/>
    <property type="match status" value="1"/>
</dbReference>
<gene>
    <name evidence="2" type="ORF">VP01_1197g4</name>
</gene>
<organism evidence="2 3">
    <name type="scientific">Puccinia sorghi</name>
    <dbReference type="NCBI Taxonomy" id="27349"/>
    <lineage>
        <taxon>Eukaryota</taxon>
        <taxon>Fungi</taxon>
        <taxon>Dikarya</taxon>
        <taxon>Basidiomycota</taxon>
        <taxon>Pucciniomycotina</taxon>
        <taxon>Pucciniomycetes</taxon>
        <taxon>Pucciniales</taxon>
        <taxon>Pucciniaceae</taxon>
        <taxon>Puccinia</taxon>
    </lineage>
</organism>
<accession>A0A0L6VQR2</accession>
<keyword evidence="3" id="KW-1185">Reference proteome</keyword>
<dbReference type="InterPro" id="IPR041320">
    <property type="entry name" value="CxC1"/>
</dbReference>
<dbReference type="PANTHER" id="PTHR33096">
    <property type="entry name" value="CXC2 DOMAIN-CONTAINING PROTEIN"/>
    <property type="match status" value="1"/>
</dbReference>
<dbReference type="OrthoDB" id="2506489at2759"/>
<dbReference type="VEuPathDB" id="FungiDB:VP01_1197g4"/>
<reference evidence="2 3" key="1">
    <citation type="submission" date="2015-08" db="EMBL/GenBank/DDBJ databases">
        <title>Next Generation Sequencing and Analysis of the Genome of Puccinia sorghi L Schw, the Causal Agent of Maize Common Rust.</title>
        <authorList>
            <person name="Rochi L."/>
            <person name="Burguener G."/>
            <person name="Darino M."/>
            <person name="Turjanski A."/>
            <person name="Kreff E."/>
            <person name="Dieguez M.J."/>
            <person name="Sacco F."/>
        </authorList>
    </citation>
    <scope>NUCLEOTIDE SEQUENCE [LARGE SCALE GENOMIC DNA]</scope>
    <source>
        <strain evidence="2 3">RO10H11247</strain>
    </source>
</reference>
<comment type="caution">
    <text evidence="2">The sequence shown here is derived from an EMBL/GenBank/DDBJ whole genome shotgun (WGS) entry which is preliminary data.</text>
</comment>
<evidence type="ECO:0000259" key="1">
    <source>
        <dbReference type="Pfam" id="PF18802"/>
    </source>
</evidence>
<dbReference type="AlphaFoldDB" id="A0A0L6VQR2"/>